<reference evidence="9 10" key="1">
    <citation type="submission" date="2024-09" db="EMBL/GenBank/DDBJ databases">
        <title>Rethinking Asexuality: The Enigmatic Case of Functional Sexual Genes in Lepraria (Stereocaulaceae).</title>
        <authorList>
            <person name="Doellman M."/>
            <person name="Sun Y."/>
            <person name="Barcenas-Pena A."/>
            <person name="Lumbsch H.T."/>
            <person name="Grewe F."/>
        </authorList>
    </citation>
    <scope>NUCLEOTIDE SEQUENCE [LARGE SCALE GENOMIC DNA]</scope>
    <source>
        <strain evidence="9 10">Mercado 3170</strain>
    </source>
</reference>
<keyword evidence="7" id="KW-0378">Hydrolase</keyword>
<comment type="caution">
    <text evidence="9">The sequence shown here is derived from an EMBL/GenBank/DDBJ whole genome shotgun (WGS) entry which is preliminary data.</text>
</comment>
<comment type="similarity">
    <text evidence="2 7">Belongs to the DXO/Dom3Z family.</text>
</comment>
<keyword evidence="7" id="KW-0479">Metal-binding</keyword>
<keyword evidence="7" id="KW-0547">Nucleotide-binding</keyword>
<dbReference type="PANTHER" id="PTHR12395:SF9">
    <property type="entry name" value="DECAPPING AND EXORIBONUCLEASE PROTEIN"/>
    <property type="match status" value="1"/>
</dbReference>
<gene>
    <name evidence="9" type="ORF">N7G274_008232</name>
</gene>
<dbReference type="InterPro" id="IPR039039">
    <property type="entry name" value="RAI1-like_fam"/>
</dbReference>
<keyword evidence="7" id="KW-0539">Nucleus</keyword>
<dbReference type="EMBL" id="JBEFKJ010000027">
    <property type="protein sequence ID" value="KAL2039183.1"/>
    <property type="molecule type" value="Genomic_DNA"/>
</dbReference>
<evidence type="ECO:0000256" key="5">
    <source>
        <dbReference type="ARBA" id="ARBA00046211"/>
    </source>
</evidence>
<evidence type="ECO:0000256" key="1">
    <source>
        <dbReference type="ARBA" id="ARBA00001968"/>
    </source>
</evidence>
<comment type="function">
    <text evidence="5">Decapping enzyme for NAD-capped RNAs: specifically hydrolyzes the nicotinamide adenine dinucleotide (NAD) cap from a subset of RNAs by removing the entire NAD moiety from the 5'-end of an NAD-capped RNA. The NAD-cap is present at the 5'-end of some RNAs and snoRNAs. In contrast to the canonical 5'-end N7 methylguanosine (m7G) cap, the NAD cap promotes mRNA decay. Also acts as a non-canonical decapping enzyme that removes the entire cap structure of m7G capped or incompletely capped RNAs. Has decapping activity toward incomplete 5'-end m7G cap mRNAs such as unmethylated 5'-end-capped RNA (cap0), while it has no activity toward 2'-O-ribose methylated m7G cap (cap1). Also possesses RNA 5'-pyrophosphohydrolase activity by hydrolyzing the 5'-end triphosphate to release pyrophosphates. Stimulates exoribonuclease activity of Rat1, allowing it to degrade RNAs with stable secondary structure more effectively.</text>
</comment>
<dbReference type="PANTHER" id="PTHR12395">
    <property type="entry name" value="DOM-3 RELATED"/>
    <property type="match status" value="1"/>
</dbReference>
<organism evidence="9 10">
    <name type="scientific">Stereocaulon virgatum</name>
    <dbReference type="NCBI Taxonomy" id="373712"/>
    <lineage>
        <taxon>Eukaryota</taxon>
        <taxon>Fungi</taxon>
        <taxon>Dikarya</taxon>
        <taxon>Ascomycota</taxon>
        <taxon>Pezizomycotina</taxon>
        <taxon>Lecanoromycetes</taxon>
        <taxon>OSLEUM clade</taxon>
        <taxon>Lecanoromycetidae</taxon>
        <taxon>Lecanorales</taxon>
        <taxon>Lecanorineae</taxon>
        <taxon>Stereocaulaceae</taxon>
        <taxon>Stereocaulon</taxon>
    </lineage>
</organism>
<evidence type="ECO:0000259" key="8">
    <source>
        <dbReference type="Pfam" id="PF08652"/>
    </source>
</evidence>
<dbReference type="Pfam" id="PF08652">
    <property type="entry name" value="RAI1"/>
    <property type="match status" value="1"/>
</dbReference>
<dbReference type="EC" id="3.6.1.-" evidence="7"/>
<evidence type="ECO:0000313" key="10">
    <source>
        <dbReference type="Proteomes" id="UP001590950"/>
    </source>
</evidence>
<comment type="cofactor">
    <cofactor evidence="1 7">
        <name>a divalent metal cation</name>
        <dbReference type="ChEBI" id="CHEBI:60240"/>
    </cofactor>
</comment>
<evidence type="ECO:0000313" key="9">
    <source>
        <dbReference type="EMBL" id="KAL2039183.1"/>
    </source>
</evidence>
<evidence type="ECO:0000256" key="7">
    <source>
        <dbReference type="RuleBase" id="RU367113"/>
    </source>
</evidence>
<comment type="subcellular location">
    <subcellularLocation>
        <location evidence="7">Nucleus</location>
    </subcellularLocation>
</comment>
<proteinExistence type="inferred from homology"/>
<dbReference type="InterPro" id="IPR013961">
    <property type="entry name" value="RAI1"/>
</dbReference>
<accession>A0ABR4A2D8</accession>
<comment type="catalytic activity">
    <reaction evidence="3">
        <text>a 5'-end (N(7)-methyl 5'-triphosphoguanosine)-ribonucleoside-ribonucleotide in mRNA + H2O = a (N(7)-methyl 5'-triphosphoguanosine)-nucleoside + a 5'-end phospho-ribonucleoside in mRNA + H(+)</text>
        <dbReference type="Rhea" id="RHEA:66928"/>
        <dbReference type="Rhea" id="RHEA-COMP:15692"/>
        <dbReference type="Rhea" id="RHEA-COMP:17313"/>
        <dbReference type="ChEBI" id="CHEBI:15377"/>
        <dbReference type="ChEBI" id="CHEBI:15378"/>
        <dbReference type="ChEBI" id="CHEBI:138282"/>
        <dbReference type="ChEBI" id="CHEBI:172876"/>
        <dbReference type="ChEBI" id="CHEBI:172877"/>
    </reaction>
    <physiologicalReaction direction="left-to-right" evidence="3">
        <dbReference type="Rhea" id="RHEA:66929"/>
    </physiologicalReaction>
</comment>
<feature type="domain" description="RAI1-like" evidence="8">
    <location>
        <begin position="20"/>
        <end position="359"/>
    </location>
</feature>
<protein>
    <recommendedName>
        <fullName evidence="7">Decapping nuclease</fullName>
        <ecNumber evidence="7">3.6.1.-</ecNumber>
    </recommendedName>
</protein>
<comment type="catalytic activity">
    <reaction evidence="4">
        <text>a 5'-end triphospho-ribonucleoside in mRNA + H2O = a 5'-end phospho-ribonucleoside in mRNA + diphosphate + H(+)</text>
        <dbReference type="Rhea" id="RHEA:78683"/>
        <dbReference type="Rhea" id="RHEA-COMP:15692"/>
        <dbReference type="Rhea" id="RHEA-COMP:17164"/>
        <dbReference type="ChEBI" id="CHEBI:15377"/>
        <dbReference type="ChEBI" id="CHEBI:15378"/>
        <dbReference type="ChEBI" id="CHEBI:33019"/>
        <dbReference type="ChEBI" id="CHEBI:138282"/>
        <dbReference type="ChEBI" id="CHEBI:167618"/>
    </reaction>
    <physiologicalReaction direction="left-to-right" evidence="4">
        <dbReference type="Rhea" id="RHEA:78684"/>
    </physiologicalReaction>
</comment>
<keyword evidence="7" id="KW-0694">RNA-binding</keyword>
<dbReference type="Proteomes" id="UP001590950">
    <property type="component" value="Unassembled WGS sequence"/>
</dbReference>
<name>A0ABR4A2D8_9LECA</name>
<comment type="catalytic activity">
    <reaction evidence="6">
        <text>a 5'-end NAD(+)-phospho-ribonucleoside in mRNA + H2O = a 5'-end phospho-ribonucleoside in mRNA + NAD(+) + H(+)</text>
        <dbReference type="Rhea" id="RHEA:60880"/>
        <dbReference type="Rhea" id="RHEA-COMP:15692"/>
        <dbReference type="Rhea" id="RHEA-COMP:15698"/>
        <dbReference type="ChEBI" id="CHEBI:15377"/>
        <dbReference type="ChEBI" id="CHEBI:15378"/>
        <dbReference type="ChEBI" id="CHEBI:57540"/>
        <dbReference type="ChEBI" id="CHEBI:138282"/>
        <dbReference type="ChEBI" id="CHEBI:144029"/>
    </reaction>
    <physiologicalReaction direction="left-to-right" evidence="6">
        <dbReference type="Rhea" id="RHEA:60881"/>
    </physiologicalReaction>
</comment>
<keyword evidence="7" id="KW-0540">Nuclease</keyword>
<evidence type="ECO:0000256" key="2">
    <source>
        <dbReference type="ARBA" id="ARBA00006562"/>
    </source>
</evidence>
<evidence type="ECO:0000256" key="6">
    <source>
        <dbReference type="ARBA" id="ARBA00048124"/>
    </source>
</evidence>
<sequence length="387" mass="44714">MDSFAIHPVNRFAGSSAAIRRPKEIAYFSYDDEHKFHLDERSLRYYYPPRLGADLSKGFNTFQQLNDTADDHLDSLLNTIIDLERRTGTKCTADIITWRGMMTKIMATPFDNMNGFEMNATRFQDSIFIEENHEHKIESKKAQQDQPSRPGAPSQDLMAYWGYKFETLSLMPDQWDPTSRDFIEGREDMVVNNHAQYCSVVKTGIGKAKMVIGGEVDALWDCKPDGKDNPINWVELKTSAEIENDKDNMKYERKLLKFWIQSFLLGVPKIIIGFRSKNGILQRLEELETKNIPTMVKKQGRGTWDGNLCINFTASFLDWLKQTIIGEGVWRIRRRQRSPVVEVFRKEESGHGDVLSRDFVEWRSREDAGGVKVIEAAKERLLDLIKE</sequence>
<keyword evidence="10" id="KW-1185">Reference proteome</keyword>
<evidence type="ECO:0000256" key="3">
    <source>
        <dbReference type="ARBA" id="ARBA00044676"/>
    </source>
</evidence>
<evidence type="ECO:0000256" key="4">
    <source>
        <dbReference type="ARBA" id="ARBA00044692"/>
    </source>
</evidence>